<dbReference type="Gene3D" id="1.10.10.350">
    <property type="match status" value="1"/>
</dbReference>
<dbReference type="PANTHER" id="PTHR43311">
    <property type="entry name" value="GLUTAMATE--TRNA LIGASE"/>
    <property type="match status" value="1"/>
</dbReference>
<evidence type="ECO:0000313" key="14">
    <source>
        <dbReference type="EMBL" id="OSQ48757.1"/>
    </source>
</evidence>
<dbReference type="InterPro" id="IPR020058">
    <property type="entry name" value="Glu/Gln-tRNA-synth_Ib_cat-dom"/>
</dbReference>
<evidence type="ECO:0000256" key="4">
    <source>
        <dbReference type="ARBA" id="ARBA00022490"/>
    </source>
</evidence>
<comment type="function">
    <text evidence="10">Catalyzes the attachment of glutamate to tRNA(Glu) in a two-step reaction: glutamate is first activated by ATP to form Glu-AMP and then transferred to the acceptor end of tRNA(Glu).</text>
</comment>
<keyword evidence="7 10" id="KW-0067">ATP-binding</keyword>
<evidence type="ECO:0000256" key="1">
    <source>
        <dbReference type="ARBA" id="ARBA00004496"/>
    </source>
</evidence>
<evidence type="ECO:0000256" key="10">
    <source>
        <dbReference type="HAMAP-Rule" id="MF_00022"/>
    </source>
</evidence>
<dbReference type="InterPro" id="IPR000924">
    <property type="entry name" value="Glu/Gln-tRNA-synth"/>
</dbReference>
<dbReference type="Pfam" id="PF00749">
    <property type="entry name" value="tRNA-synt_1c"/>
    <property type="match status" value="1"/>
</dbReference>
<keyword evidence="9 10" id="KW-0030">Aminoacyl-tRNA synthetase</keyword>
<dbReference type="SUPFAM" id="SSF52374">
    <property type="entry name" value="Nucleotidylyl transferase"/>
    <property type="match status" value="1"/>
</dbReference>
<evidence type="ECO:0000259" key="13">
    <source>
        <dbReference type="Pfam" id="PF19269"/>
    </source>
</evidence>
<protein>
    <recommendedName>
        <fullName evidence="10">Glutamate--tRNA ligase</fullName>
        <ecNumber evidence="10">6.1.1.17</ecNumber>
    </recommendedName>
    <alternativeName>
        <fullName evidence="10">Glutamyl-tRNA synthetase</fullName>
        <shortName evidence="10">GluRS</shortName>
    </alternativeName>
</protein>
<evidence type="ECO:0000256" key="9">
    <source>
        <dbReference type="ARBA" id="ARBA00023146"/>
    </source>
</evidence>
<evidence type="ECO:0000256" key="5">
    <source>
        <dbReference type="ARBA" id="ARBA00022598"/>
    </source>
</evidence>
<dbReference type="EMBL" id="JFKB01000004">
    <property type="protein sequence ID" value="OSQ48757.1"/>
    <property type="molecule type" value="Genomic_DNA"/>
</dbReference>
<keyword evidence="6 10" id="KW-0547">Nucleotide-binding</keyword>
<comment type="subunit">
    <text evidence="3 10">Monomer.</text>
</comment>
<evidence type="ECO:0000256" key="7">
    <source>
        <dbReference type="ARBA" id="ARBA00022840"/>
    </source>
</evidence>
<evidence type="ECO:0000256" key="3">
    <source>
        <dbReference type="ARBA" id="ARBA00011245"/>
    </source>
</evidence>
<dbReference type="CDD" id="cd00808">
    <property type="entry name" value="GluRS_core"/>
    <property type="match status" value="1"/>
</dbReference>
<evidence type="ECO:0000259" key="12">
    <source>
        <dbReference type="Pfam" id="PF00749"/>
    </source>
</evidence>
<dbReference type="GO" id="GO:0004818">
    <property type="term" value="F:glutamate-tRNA ligase activity"/>
    <property type="evidence" value="ECO:0007669"/>
    <property type="project" value="UniProtKB-UniRule"/>
</dbReference>
<evidence type="ECO:0000256" key="8">
    <source>
        <dbReference type="ARBA" id="ARBA00022917"/>
    </source>
</evidence>
<dbReference type="OrthoDB" id="9807503at2"/>
<gene>
    <name evidence="10" type="primary">gltX</name>
    <name evidence="14" type="ORF">TALK_07410</name>
</gene>
<dbReference type="InterPro" id="IPR014729">
    <property type="entry name" value="Rossmann-like_a/b/a_fold"/>
</dbReference>
<evidence type="ECO:0000256" key="11">
    <source>
        <dbReference type="SAM" id="MobiDB-lite"/>
    </source>
</evidence>
<dbReference type="InterPro" id="IPR045462">
    <property type="entry name" value="aa-tRNA-synth_I_cd-bd"/>
</dbReference>
<dbReference type="InterPro" id="IPR001412">
    <property type="entry name" value="aa-tRNA-synth_I_CS"/>
</dbReference>
<evidence type="ECO:0000256" key="6">
    <source>
        <dbReference type="ARBA" id="ARBA00022741"/>
    </source>
</evidence>
<dbReference type="InterPro" id="IPR033910">
    <property type="entry name" value="GluRS_core"/>
</dbReference>
<dbReference type="Proteomes" id="UP000193396">
    <property type="component" value="Unassembled WGS sequence"/>
</dbReference>
<dbReference type="GO" id="GO:0000049">
    <property type="term" value="F:tRNA binding"/>
    <property type="evidence" value="ECO:0007669"/>
    <property type="project" value="InterPro"/>
</dbReference>
<evidence type="ECO:0000256" key="2">
    <source>
        <dbReference type="ARBA" id="ARBA00007894"/>
    </source>
</evidence>
<comment type="similarity">
    <text evidence="2 10">Belongs to the class-I aminoacyl-tRNA synthetase family. Glutamate--tRNA ligase type 1 subfamily.</text>
</comment>
<comment type="catalytic activity">
    <reaction evidence="10">
        <text>tRNA(Glu) + L-glutamate + ATP = L-glutamyl-tRNA(Glu) + AMP + diphosphate</text>
        <dbReference type="Rhea" id="RHEA:23540"/>
        <dbReference type="Rhea" id="RHEA-COMP:9663"/>
        <dbReference type="Rhea" id="RHEA-COMP:9680"/>
        <dbReference type="ChEBI" id="CHEBI:29985"/>
        <dbReference type="ChEBI" id="CHEBI:30616"/>
        <dbReference type="ChEBI" id="CHEBI:33019"/>
        <dbReference type="ChEBI" id="CHEBI:78442"/>
        <dbReference type="ChEBI" id="CHEBI:78520"/>
        <dbReference type="ChEBI" id="CHEBI:456215"/>
        <dbReference type="EC" id="6.1.1.17"/>
    </reaction>
</comment>
<dbReference type="InterPro" id="IPR049940">
    <property type="entry name" value="GluQ/Sye"/>
</dbReference>
<dbReference type="InterPro" id="IPR004527">
    <property type="entry name" value="Glu-tRNA-ligase_bac/mito"/>
</dbReference>
<organism evidence="14 15">
    <name type="scientific">Thalassospira alkalitolerans</name>
    <dbReference type="NCBI Taxonomy" id="1293890"/>
    <lineage>
        <taxon>Bacteria</taxon>
        <taxon>Pseudomonadati</taxon>
        <taxon>Pseudomonadota</taxon>
        <taxon>Alphaproteobacteria</taxon>
        <taxon>Rhodospirillales</taxon>
        <taxon>Thalassospiraceae</taxon>
        <taxon>Thalassospira</taxon>
    </lineage>
</organism>
<dbReference type="PRINTS" id="PR00987">
    <property type="entry name" value="TRNASYNTHGLU"/>
</dbReference>
<dbReference type="AlphaFoldDB" id="A0A1Y2LEY3"/>
<dbReference type="EC" id="6.1.1.17" evidence="10"/>
<dbReference type="FunFam" id="3.40.50.620:FF:000007">
    <property type="entry name" value="Glutamate--tRNA ligase"/>
    <property type="match status" value="1"/>
</dbReference>
<dbReference type="InterPro" id="IPR008925">
    <property type="entry name" value="aa_tRNA-synth_I_cd-bd_sf"/>
</dbReference>
<feature type="domain" description="Glutamyl/glutaminyl-tRNA synthetase class Ib catalytic" evidence="12">
    <location>
        <begin position="3"/>
        <end position="306"/>
    </location>
</feature>
<keyword evidence="5 10" id="KW-0436">Ligase</keyword>
<keyword evidence="8 10" id="KW-0648">Protein biosynthesis</keyword>
<feature type="binding site" evidence="10">
    <location>
        <position position="241"/>
    </location>
    <ligand>
        <name>ATP</name>
        <dbReference type="ChEBI" id="CHEBI:30616"/>
    </ligand>
</feature>
<dbReference type="GO" id="GO:0006424">
    <property type="term" value="P:glutamyl-tRNA aminoacylation"/>
    <property type="evidence" value="ECO:0007669"/>
    <property type="project" value="UniProtKB-UniRule"/>
</dbReference>
<evidence type="ECO:0000313" key="15">
    <source>
        <dbReference type="Proteomes" id="UP000193396"/>
    </source>
</evidence>
<proteinExistence type="inferred from homology"/>
<comment type="subcellular location">
    <subcellularLocation>
        <location evidence="1 10">Cytoplasm</location>
    </subcellularLocation>
</comment>
<feature type="domain" description="Aminoacyl-tRNA synthetase class I anticodon-binding" evidence="13">
    <location>
        <begin position="333"/>
        <end position="465"/>
    </location>
</feature>
<accession>A0A1Y2LEY3</accession>
<dbReference type="GO" id="GO:0005524">
    <property type="term" value="F:ATP binding"/>
    <property type="evidence" value="ECO:0007669"/>
    <property type="project" value="UniProtKB-UniRule"/>
</dbReference>
<feature type="region of interest" description="Disordered" evidence="11">
    <location>
        <begin position="114"/>
        <end position="133"/>
    </location>
</feature>
<dbReference type="InterPro" id="IPR020751">
    <property type="entry name" value="aa-tRNA-synth_I_codon-bd_sub2"/>
</dbReference>
<keyword evidence="15" id="KW-1185">Reference proteome</keyword>
<dbReference type="SUPFAM" id="SSF48163">
    <property type="entry name" value="An anticodon-binding domain of class I aminoacyl-tRNA synthetases"/>
    <property type="match status" value="1"/>
</dbReference>
<dbReference type="Pfam" id="PF19269">
    <property type="entry name" value="Anticodon_2"/>
    <property type="match status" value="1"/>
</dbReference>
<name>A0A1Y2LEY3_9PROT</name>
<comment type="caution">
    <text evidence="14">The sequence shown here is derived from an EMBL/GenBank/DDBJ whole genome shotgun (WGS) entry which is preliminary data.</text>
</comment>
<reference evidence="14 15" key="1">
    <citation type="submission" date="2014-03" db="EMBL/GenBank/DDBJ databases">
        <title>The draft genome sequence of Thalassospira alkalitolerans JCM 18968.</title>
        <authorList>
            <person name="Lai Q."/>
            <person name="Shao Z."/>
        </authorList>
    </citation>
    <scope>NUCLEOTIDE SEQUENCE [LARGE SCALE GENOMIC DNA]</scope>
    <source>
        <strain evidence="14 15">JCM 18968</strain>
    </source>
</reference>
<dbReference type="STRING" id="1293890.TALK_07410"/>
<dbReference type="RefSeq" id="WP_085617436.1">
    <property type="nucleotide sequence ID" value="NZ_CAXBPE010000001.1"/>
</dbReference>
<dbReference type="PANTHER" id="PTHR43311:SF2">
    <property type="entry name" value="GLUTAMATE--TRNA LIGASE, MITOCHONDRIAL-RELATED"/>
    <property type="match status" value="1"/>
</dbReference>
<dbReference type="GO" id="GO:0008270">
    <property type="term" value="F:zinc ion binding"/>
    <property type="evidence" value="ECO:0007669"/>
    <property type="project" value="InterPro"/>
</dbReference>
<dbReference type="GO" id="GO:0005829">
    <property type="term" value="C:cytosol"/>
    <property type="evidence" value="ECO:0007669"/>
    <property type="project" value="TreeGrafter"/>
</dbReference>
<dbReference type="PROSITE" id="PS00178">
    <property type="entry name" value="AA_TRNA_LIGASE_I"/>
    <property type="match status" value="1"/>
</dbReference>
<dbReference type="HAMAP" id="MF_00022">
    <property type="entry name" value="Glu_tRNA_synth_type1"/>
    <property type="match status" value="1"/>
</dbReference>
<feature type="short sequence motif" description="'HIGH' region" evidence="10">
    <location>
        <begin position="9"/>
        <end position="19"/>
    </location>
</feature>
<dbReference type="NCBIfam" id="TIGR00464">
    <property type="entry name" value="gltX_bact"/>
    <property type="match status" value="1"/>
</dbReference>
<dbReference type="Gene3D" id="3.40.50.620">
    <property type="entry name" value="HUPs"/>
    <property type="match status" value="1"/>
</dbReference>
<sequence length="469" mass="52061">MTVVTRFAPSPTGFLHIGGARTALYNWLYAKHTGGKFLLRIEDTDRERSTPEAVEAIFDGLNWLGLTADEEPTFQFARRDRHAEVALELIKAGKAYYCYCSPEELQEMREKARSEGQPMKYNGTWRDRDPSDAPQGVKPVVRLKAPQDGDAVISDQVQGDVRVANDQLDDYVILRGDGTPTYMLSVVVDDHDMGITHVIRGDDHLTNAFRQKALYDAMGWVVPTFAHIPLIHGPDGAKLSKRHGALGVEAYRDEMGFLPEAVNNYLLRLGWGHGDEEIISQEQAIEWFDVKDVGKGASRFDFAKLTNLNGVYLRQADDERLANDIAPRIAKQIGVDAIDAAQKEILIKGMSGLKERAKTLIELAESSVFYVTDGVTSFNEKAQSLIDGAPEGLFAELAKELDTLEIWTEENVDASVRNIAEKLDLKLGKVAQPLRAVLTGSNSSPGIFDVMIVLGKSQTLKRIRKFDAQ</sequence>
<comment type="caution">
    <text evidence="10">Lacks conserved residue(s) required for the propagation of feature annotation.</text>
</comment>
<keyword evidence="4 10" id="KW-0963">Cytoplasm</keyword>
<feature type="short sequence motif" description="'KMSKS' region" evidence="10">
    <location>
        <begin position="238"/>
        <end position="242"/>
    </location>
</feature>